<dbReference type="GO" id="GO:0008270">
    <property type="term" value="F:zinc ion binding"/>
    <property type="evidence" value="ECO:0007669"/>
    <property type="project" value="UniProtKB-KW"/>
</dbReference>
<evidence type="ECO:0000256" key="4">
    <source>
        <dbReference type="PROSITE-ProRule" id="PRU00175"/>
    </source>
</evidence>
<comment type="caution">
    <text evidence="7">The sequence shown here is derived from an EMBL/GenBank/DDBJ whole genome shotgun (WGS) entry which is preliminary data.</text>
</comment>
<dbReference type="OrthoDB" id="48608at2759"/>
<gene>
    <name evidence="7" type="ORF">TrCOL_g12706</name>
</gene>
<dbReference type="InterPro" id="IPR018957">
    <property type="entry name" value="Znf_C3HC4_RING-type"/>
</dbReference>
<reference evidence="8" key="1">
    <citation type="journal article" date="2023" name="Commun. Biol.">
        <title>Genome analysis of Parmales, the sister group of diatoms, reveals the evolutionary specialization of diatoms from phago-mixotrophs to photoautotrophs.</title>
        <authorList>
            <person name="Ban H."/>
            <person name="Sato S."/>
            <person name="Yoshikawa S."/>
            <person name="Yamada K."/>
            <person name="Nakamura Y."/>
            <person name="Ichinomiya M."/>
            <person name="Sato N."/>
            <person name="Blanc-Mathieu R."/>
            <person name="Endo H."/>
            <person name="Kuwata A."/>
            <person name="Ogata H."/>
        </authorList>
    </citation>
    <scope>NUCLEOTIDE SEQUENCE [LARGE SCALE GENOMIC DNA]</scope>
</reference>
<dbReference type="SMART" id="SM00184">
    <property type="entry name" value="RING"/>
    <property type="match status" value="1"/>
</dbReference>
<evidence type="ECO:0000256" key="5">
    <source>
        <dbReference type="SAM" id="MobiDB-lite"/>
    </source>
</evidence>
<keyword evidence="2 4" id="KW-0863">Zinc-finger</keyword>
<dbReference type="Proteomes" id="UP001165065">
    <property type="component" value="Unassembled WGS sequence"/>
</dbReference>
<accession>A0A9W7GIH9</accession>
<keyword evidence="8" id="KW-1185">Reference proteome</keyword>
<dbReference type="InterPro" id="IPR001841">
    <property type="entry name" value="Znf_RING"/>
</dbReference>
<dbReference type="Gene3D" id="3.30.40.10">
    <property type="entry name" value="Zinc/RING finger domain, C3HC4 (zinc finger)"/>
    <property type="match status" value="1"/>
</dbReference>
<dbReference type="SUPFAM" id="SSF57850">
    <property type="entry name" value="RING/U-box"/>
    <property type="match status" value="1"/>
</dbReference>
<evidence type="ECO:0000256" key="1">
    <source>
        <dbReference type="ARBA" id="ARBA00022723"/>
    </source>
</evidence>
<keyword evidence="1" id="KW-0479">Metal-binding</keyword>
<name>A0A9W7GIH9_9STRA</name>
<sequence>MDQAPTKEEEPDLSPASPVPLAPSPPPPSVAPPPPPSFECSICMCPPIAPCLTPCSHSFCTSCLTTALGFRPPKHTGPCPICRRRVSLFSTVDCETSLPLKVPSVKTIFGQRYLQLGREGVAAYHFDSPSDTYISYANAPEEWKLDDGSSPPVKKNFVDTSFDPDTRTFKGTILWEDSPFAGATKWEYTMIFSEDYSIIEGGSMYDGSPNRSEFPKDLCYWRSVLPLTGVTGQVYVQSGVVGLASYHFEDMGRPYVSYEEAPEGWRMDDGTALPLKKFFDEPRWDQSTRTFTGCVNWDPKTMSGDSRWVYNMIFSEDFKTIEGGECRAYGPPPGREQRNTLMFGTDLRYSLFDEGEAQMIMLLKSEED</sequence>
<evidence type="ECO:0000259" key="6">
    <source>
        <dbReference type="PROSITE" id="PS50089"/>
    </source>
</evidence>
<dbReference type="PROSITE" id="PS00518">
    <property type="entry name" value="ZF_RING_1"/>
    <property type="match status" value="1"/>
</dbReference>
<evidence type="ECO:0000313" key="7">
    <source>
        <dbReference type="EMBL" id="GMI44873.1"/>
    </source>
</evidence>
<feature type="domain" description="RING-type" evidence="6">
    <location>
        <begin position="40"/>
        <end position="83"/>
    </location>
</feature>
<dbReference type="PROSITE" id="PS50089">
    <property type="entry name" value="ZF_RING_2"/>
    <property type="match status" value="1"/>
</dbReference>
<dbReference type="InterPro" id="IPR013083">
    <property type="entry name" value="Znf_RING/FYVE/PHD"/>
</dbReference>
<dbReference type="Pfam" id="PF00097">
    <property type="entry name" value="zf-C3HC4"/>
    <property type="match status" value="1"/>
</dbReference>
<feature type="region of interest" description="Disordered" evidence="5">
    <location>
        <begin position="1"/>
        <end position="30"/>
    </location>
</feature>
<evidence type="ECO:0000313" key="8">
    <source>
        <dbReference type="Proteomes" id="UP001165065"/>
    </source>
</evidence>
<feature type="compositionally biased region" description="Pro residues" evidence="5">
    <location>
        <begin position="17"/>
        <end position="30"/>
    </location>
</feature>
<proteinExistence type="predicted"/>
<keyword evidence="3" id="KW-0862">Zinc</keyword>
<organism evidence="7 8">
    <name type="scientific">Triparma columacea</name>
    <dbReference type="NCBI Taxonomy" id="722753"/>
    <lineage>
        <taxon>Eukaryota</taxon>
        <taxon>Sar</taxon>
        <taxon>Stramenopiles</taxon>
        <taxon>Ochrophyta</taxon>
        <taxon>Bolidophyceae</taxon>
        <taxon>Parmales</taxon>
        <taxon>Triparmaceae</taxon>
        <taxon>Triparma</taxon>
    </lineage>
</organism>
<evidence type="ECO:0000256" key="2">
    <source>
        <dbReference type="ARBA" id="ARBA00022771"/>
    </source>
</evidence>
<dbReference type="InterPro" id="IPR017907">
    <property type="entry name" value="Znf_RING_CS"/>
</dbReference>
<dbReference type="AlphaFoldDB" id="A0A9W7GIH9"/>
<protein>
    <recommendedName>
        <fullName evidence="6">RING-type domain-containing protein</fullName>
    </recommendedName>
</protein>
<evidence type="ECO:0000256" key="3">
    <source>
        <dbReference type="ARBA" id="ARBA00022833"/>
    </source>
</evidence>
<dbReference type="EMBL" id="BRYA01000230">
    <property type="protein sequence ID" value="GMI44873.1"/>
    <property type="molecule type" value="Genomic_DNA"/>
</dbReference>